<feature type="transmembrane region" description="Helical" evidence="1">
    <location>
        <begin position="388"/>
        <end position="407"/>
    </location>
</feature>
<evidence type="ECO:0000313" key="3">
    <source>
        <dbReference type="Proteomes" id="UP000245720"/>
    </source>
</evidence>
<name>A0A315XWT5_RUMFL</name>
<feature type="transmembrane region" description="Helical" evidence="1">
    <location>
        <begin position="298"/>
        <end position="318"/>
    </location>
</feature>
<keyword evidence="1" id="KW-0472">Membrane</keyword>
<feature type="transmembrane region" description="Helical" evidence="1">
    <location>
        <begin position="416"/>
        <end position="434"/>
    </location>
</feature>
<accession>A0A315XWT5</accession>
<dbReference type="AlphaFoldDB" id="A0A315XWT5"/>
<dbReference type="RefSeq" id="WP_109727109.1">
    <property type="nucleotide sequence ID" value="NZ_QGDI01000009.1"/>
</dbReference>
<sequence>MSTFLFLLLLAVSGTVTAVSLHEIKCDIRREESDNKKLKSIRALSRGAAVLLAFIAAAEAFGLIRPQVYKGAYVLLGGAAAFSMLVCTLNKKRRYHAAAALVKAVLIAAVLEATIFNIPTYRLWLGSYGQMDFTAEEFAKSGSAELRPVTNDITVTKSHVSTFTFDGMDEEIADVFVDIGFEKGSKSAILKIDSMDETNTVNYRDYVAEGILIKGKPHSHYTQLHLSGKVSSLKLTITPENDGTVYIKGISFNKQIPMSISWIRVFLIIFGMTFWHLLMHSKTMQKSYSKSKNVCRTAAIFITDLICLAVILTTFAKLDNYSIIDIMKCDSGDQMTQELVDAFESGSTSLLEKPSAELNVSFNPYSTDLLNSKGISYSWDHVYYEGNYYSYYGIAPVVLVFLPYHLITGYYFPESMAVMLFALIGIIGLTKLYMEFIKKLFPKAPAGHVIAGLIIIHITSGIWFSVGRPEFYEIALSAGFAVLTWAVYFFFSANIIGDKKISLPRTAIASTLFAIAVLSRPTLVLYCIAAAVLLFMALPKAASDGKADKKSKLFNAAGVRYLLCAMLPMVCIGLVQMWYNYDRFGNPFEFGIQYSLTINDFTRTQFHPRLSLVAIYNYFFNPPIFVPGAPGVKTDFQYLNNGGYFYSDDVCTGNTSGIFFIALPMFAYLFSGKALKLIRGRRNKLRKAVCVGLPCVIIPFVIVASVWESGYASRYMSDIAWQSLLGAFAVFFFLYGKISDPTKKKLANGFMWFAMMWALVVGGVQEFNQMFRYDYFYKDFPEMSFEIQRLFAFWT</sequence>
<proteinExistence type="predicted"/>
<evidence type="ECO:0000313" key="2">
    <source>
        <dbReference type="EMBL" id="PWJ11610.1"/>
    </source>
</evidence>
<protein>
    <submittedName>
        <fullName evidence="2">Uncharacterized protein</fullName>
    </submittedName>
</protein>
<keyword evidence="1" id="KW-1133">Transmembrane helix</keyword>
<feature type="transmembrane region" description="Helical" evidence="1">
    <location>
        <begin position="446"/>
        <end position="464"/>
    </location>
</feature>
<feature type="transmembrane region" description="Helical" evidence="1">
    <location>
        <begin position="471"/>
        <end position="491"/>
    </location>
</feature>
<feature type="transmembrane region" description="Helical" evidence="1">
    <location>
        <begin position="70"/>
        <end position="89"/>
    </location>
</feature>
<feature type="transmembrane region" description="Helical" evidence="1">
    <location>
        <begin position="6"/>
        <end position="22"/>
    </location>
</feature>
<dbReference type="Proteomes" id="UP000245720">
    <property type="component" value="Unassembled WGS sequence"/>
</dbReference>
<reference evidence="2 3" key="1">
    <citation type="submission" date="2018-05" db="EMBL/GenBank/DDBJ databases">
        <title>The Hungate 1000. A catalogue of reference genomes from the rumen microbiome.</title>
        <authorList>
            <person name="Kelly W."/>
        </authorList>
    </citation>
    <scope>NUCLEOTIDE SEQUENCE [LARGE SCALE GENOMIC DNA]</scope>
    <source>
        <strain evidence="2 3">SAb67</strain>
    </source>
</reference>
<organism evidence="2 3">
    <name type="scientific">Ruminococcus flavefaciens</name>
    <dbReference type="NCBI Taxonomy" id="1265"/>
    <lineage>
        <taxon>Bacteria</taxon>
        <taxon>Bacillati</taxon>
        <taxon>Bacillota</taxon>
        <taxon>Clostridia</taxon>
        <taxon>Eubacteriales</taxon>
        <taxon>Oscillospiraceae</taxon>
        <taxon>Ruminococcus</taxon>
    </lineage>
</organism>
<dbReference type="EMBL" id="QGDI01000009">
    <property type="protein sequence ID" value="PWJ11610.1"/>
    <property type="molecule type" value="Genomic_DNA"/>
</dbReference>
<feature type="transmembrane region" description="Helical" evidence="1">
    <location>
        <begin position="511"/>
        <end position="538"/>
    </location>
</feature>
<gene>
    <name evidence="2" type="ORF">IE37_02373</name>
</gene>
<feature type="transmembrane region" description="Helical" evidence="1">
    <location>
        <begin position="719"/>
        <end position="738"/>
    </location>
</feature>
<feature type="transmembrane region" description="Helical" evidence="1">
    <location>
        <begin position="688"/>
        <end position="707"/>
    </location>
</feature>
<feature type="transmembrane region" description="Helical" evidence="1">
    <location>
        <begin position="559"/>
        <end position="579"/>
    </location>
</feature>
<keyword evidence="1" id="KW-0812">Transmembrane</keyword>
<feature type="transmembrane region" description="Helical" evidence="1">
    <location>
        <begin position="657"/>
        <end position="676"/>
    </location>
</feature>
<feature type="transmembrane region" description="Helical" evidence="1">
    <location>
        <begin position="750"/>
        <end position="767"/>
    </location>
</feature>
<feature type="transmembrane region" description="Helical" evidence="1">
    <location>
        <begin position="43"/>
        <end position="64"/>
    </location>
</feature>
<comment type="caution">
    <text evidence="2">The sequence shown here is derived from an EMBL/GenBank/DDBJ whole genome shotgun (WGS) entry which is preliminary data.</text>
</comment>
<dbReference type="OrthoDB" id="2062742at2"/>
<evidence type="ECO:0000256" key="1">
    <source>
        <dbReference type="SAM" id="Phobius"/>
    </source>
</evidence>
<feature type="transmembrane region" description="Helical" evidence="1">
    <location>
        <begin position="260"/>
        <end position="278"/>
    </location>
</feature>